<protein>
    <submittedName>
        <fullName evidence="2">Uncharacterized protein</fullName>
    </submittedName>
</protein>
<feature type="transmembrane region" description="Helical" evidence="1">
    <location>
        <begin position="7"/>
        <end position="26"/>
    </location>
</feature>
<proteinExistence type="predicted"/>
<dbReference type="AlphaFoldDB" id="A0A6N9T183"/>
<keyword evidence="1" id="KW-1133">Transmembrane helix</keyword>
<keyword evidence="1" id="KW-0812">Transmembrane</keyword>
<name>A0A6N9T183_9HYPH</name>
<accession>A0A6N9T183</accession>
<keyword evidence="3" id="KW-1185">Reference proteome</keyword>
<evidence type="ECO:0000256" key="1">
    <source>
        <dbReference type="SAM" id="Phobius"/>
    </source>
</evidence>
<dbReference type="RefSeq" id="WP_163460454.1">
    <property type="nucleotide sequence ID" value="NZ_JAAAMG010000001.1"/>
</dbReference>
<sequence>MQIRKVIRRIVAALGTAFFVVLYFNIENAATRIGLGDLLADAISPQSGKNILVDIVYHPITLLVSLFGLGAALGVWVDAIFLNPSLQQKRTKDELRQKAEKFGREVEIWTSKALSELKNKVNELPRLPEHEAREGVRFDRFHEIRDERRRRMTALYLDGYAAQVQTYFLQAEEFGINIVRNDYTWHISDNYQAQIVLLNIVGKLLSEGKIQEARSIDGNYVRNISTQIGNFI</sequence>
<gene>
    <name evidence="2" type="ORF">GTK09_00060</name>
</gene>
<evidence type="ECO:0000313" key="3">
    <source>
        <dbReference type="Proteomes" id="UP000469011"/>
    </source>
</evidence>
<organism evidence="2 3">
    <name type="scientific">Jiella pacifica</name>
    <dbReference type="NCBI Taxonomy" id="2696469"/>
    <lineage>
        <taxon>Bacteria</taxon>
        <taxon>Pseudomonadati</taxon>
        <taxon>Pseudomonadota</taxon>
        <taxon>Alphaproteobacteria</taxon>
        <taxon>Hyphomicrobiales</taxon>
        <taxon>Aurantimonadaceae</taxon>
        <taxon>Jiella</taxon>
    </lineage>
</organism>
<feature type="transmembrane region" description="Helical" evidence="1">
    <location>
        <begin position="55"/>
        <end position="82"/>
    </location>
</feature>
<evidence type="ECO:0000313" key="2">
    <source>
        <dbReference type="EMBL" id="NDW02808.1"/>
    </source>
</evidence>
<reference evidence="2 3" key="1">
    <citation type="submission" date="2020-01" db="EMBL/GenBank/DDBJ databases">
        <title>Jiella pacifica sp. nov.</title>
        <authorList>
            <person name="Xue Z."/>
            <person name="Zhu S."/>
            <person name="Chen J."/>
            <person name="Yang J."/>
        </authorList>
    </citation>
    <scope>NUCLEOTIDE SEQUENCE [LARGE SCALE GENOMIC DNA]</scope>
    <source>
        <strain evidence="2 3">40Bstr34</strain>
    </source>
</reference>
<comment type="caution">
    <text evidence="2">The sequence shown here is derived from an EMBL/GenBank/DDBJ whole genome shotgun (WGS) entry which is preliminary data.</text>
</comment>
<dbReference type="Proteomes" id="UP000469011">
    <property type="component" value="Unassembled WGS sequence"/>
</dbReference>
<dbReference type="EMBL" id="JAAAMG010000001">
    <property type="protein sequence ID" value="NDW02808.1"/>
    <property type="molecule type" value="Genomic_DNA"/>
</dbReference>
<keyword evidence="1" id="KW-0472">Membrane</keyword>